<dbReference type="OrthoDB" id="9770544at2"/>
<dbReference type="SUPFAM" id="SSF50129">
    <property type="entry name" value="GroES-like"/>
    <property type="match status" value="1"/>
</dbReference>
<reference evidence="8 9" key="1">
    <citation type="submission" date="2018-08" db="EMBL/GenBank/DDBJ databases">
        <title>Henriciella mobilis sp. nov., isolated from seawater.</title>
        <authorList>
            <person name="Cheng H."/>
            <person name="Wu Y.-H."/>
            <person name="Xu X.-W."/>
            <person name="Guo L.-L."/>
        </authorList>
    </citation>
    <scope>NUCLEOTIDE SEQUENCE [LARGE SCALE GENOMIC DNA]</scope>
    <source>
        <strain evidence="8 9">CCUG66934</strain>
    </source>
</reference>
<keyword evidence="9" id="KW-1185">Reference proteome</keyword>
<comment type="similarity">
    <text evidence="6">Belongs to the zinc-containing alcohol dehydrogenase family.</text>
</comment>
<comment type="cofactor">
    <cofactor evidence="1 6">
        <name>Zn(2+)</name>
        <dbReference type="ChEBI" id="CHEBI:29105"/>
    </cofactor>
</comment>
<evidence type="ECO:0000313" key="8">
    <source>
        <dbReference type="EMBL" id="RIJ24469.1"/>
    </source>
</evidence>
<organism evidence="8 9">
    <name type="scientific">Henriciella barbarensis</name>
    <dbReference type="NCBI Taxonomy" id="86342"/>
    <lineage>
        <taxon>Bacteria</taxon>
        <taxon>Pseudomonadati</taxon>
        <taxon>Pseudomonadota</taxon>
        <taxon>Alphaproteobacteria</taxon>
        <taxon>Hyphomonadales</taxon>
        <taxon>Hyphomonadaceae</taxon>
        <taxon>Henriciella</taxon>
    </lineage>
</organism>
<keyword evidence="2 6" id="KW-0479">Metal-binding</keyword>
<dbReference type="SMART" id="SM00829">
    <property type="entry name" value="PKS_ER"/>
    <property type="match status" value="1"/>
</dbReference>
<dbReference type="Gene3D" id="3.40.50.720">
    <property type="entry name" value="NAD(P)-binding Rossmann-like Domain"/>
    <property type="match status" value="1"/>
</dbReference>
<evidence type="ECO:0000256" key="1">
    <source>
        <dbReference type="ARBA" id="ARBA00001947"/>
    </source>
</evidence>
<dbReference type="InterPro" id="IPR020843">
    <property type="entry name" value="ER"/>
</dbReference>
<evidence type="ECO:0000256" key="3">
    <source>
        <dbReference type="ARBA" id="ARBA00022833"/>
    </source>
</evidence>
<keyword evidence="5" id="KW-0520">NAD</keyword>
<dbReference type="InterPro" id="IPR036291">
    <property type="entry name" value="NAD(P)-bd_dom_sf"/>
</dbReference>
<dbReference type="PANTHER" id="PTHR43880:SF12">
    <property type="entry name" value="ALCOHOL DEHYDROGENASE CLASS-3"/>
    <property type="match status" value="1"/>
</dbReference>
<accession>A0A399R4W8</accession>
<dbReference type="GO" id="GO:0046294">
    <property type="term" value="P:formaldehyde catabolic process"/>
    <property type="evidence" value="ECO:0007669"/>
    <property type="project" value="TreeGrafter"/>
</dbReference>
<dbReference type="InterPro" id="IPR013149">
    <property type="entry name" value="ADH-like_C"/>
</dbReference>
<name>A0A399R4W8_9PROT</name>
<dbReference type="AlphaFoldDB" id="A0A399R4W8"/>
<dbReference type="GO" id="GO:0051903">
    <property type="term" value="F:S-(hydroxymethyl)glutathione dehydrogenase [NAD(P)+] activity"/>
    <property type="evidence" value="ECO:0007669"/>
    <property type="project" value="TreeGrafter"/>
</dbReference>
<keyword evidence="4" id="KW-0560">Oxidoreductase</keyword>
<gene>
    <name evidence="8" type="ORF">D1224_09610</name>
</gene>
<dbReference type="GO" id="GO:0005829">
    <property type="term" value="C:cytosol"/>
    <property type="evidence" value="ECO:0007669"/>
    <property type="project" value="TreeGrafter"/>
</dbReference>
<dbReference type="SUPFAM" id="SSF51735">
    <property type="entry name" value="NAD(P)-binding Rossmann-fold domains"/>
    <property type="match status" value="1"/>
</dbReference>
<evidence type="ECO:0000313" key="9">
    <source>
        <dbReference type="Proteomes" id="UP000265431"/>
    </source>
</evidence>
<dbReference type="EMBL" id="QWGB01000005">
    <property type="protein sequence ID" value="RIJ24469.1"/>
    <property type="molecule type" value="Genomic_DNA"/>
</dbReference>
<keyword evidence="3 6" id="KW-0862">Zinc</keyword>
<protein>
    <submittedName>
        <fullName evidence="8">Alcohol dehydrogenase</fullName>
    </submittedName>
</protein>
<comment type="caution">
    <text evidence="8">The sequence shown here is derived from an EMBL/GenBank/DDBJ whole genome shotgun (WGS) entry which is preliminary data.</text>
</comment>
<evidence type="ECO:0000256" key="6">
    <source>
        <dbReference type="RuleBase" id="RU361277"/>
    </source>
</evidence>
<evidence type="ECO:0000256" key="5">
    <source>
        <dbReference type="ARBA" id="ARBA00023027"/>
    </source>
</evidence>
<proteinExistence type="inferred from homology"/>
<dbReference type="Pfam" id="PF00107">
    <property type="entry name" value="ADH_zinc_N"/>
    <property type="match status" value="1"/>
</dbReference>
<dbReference type="RefSeq" id="WP_119379658.1">
    <property type="nucleotide sequence ID" value="NZ_QWGB01000005.1"/>
</dbReference>
<sequence>MKTRAAIAFSENEPLVVEEVRLSDPGHGEVRIKMEACGICRSDLSALEGKETVQFPVVLGHEGAGYVDGVGAGVTKLKEGDKVVLSWTPACGNCRGCRRGDVHLCEVLSMTTEGRGPMTLGDRSLDRFMALGAFAEHIVVPENMAVPIKSDLEATHSCLIGCGVTTGFGAAVNSASVRWGERVAVYGCGGVGLAAIQGARVAGATDIIAIDPVAERRAAALKLGATAAIPPENSRKLIMSETNGGVDVAIECVGSPAVMAEAFGVTRSGGRCVVVGLPAFTEMLEIPAIMLLQEKTLTGSIYGSANPAVDFQKIASLADNKQLLLAPMVDKIRPFDEINIGMDEMRQSKSIRVVLSF</sequence>
<feature type="domain" description="Enoyl reductase (ER)" evidence="7">
    <location>
        <begin position="10"/>
        <end position="355"/>
    </location>
</feature>
<dbReference type="PROSITE" id="PS00059">
    <property type="entry name" value="ADH_ZINC"/>
    <property type="match status" value="1"/>
</dbReference>
<evidence type="ECO:0000256" key="2">
    <source>
        <dbReference type="ARBA" id="ARBA00022723"/>
    </source>
</evidence>
<dbReference type="InterPro" id="IPR011032">
    <property type="entry name" value="GroES-like_sf"/>
</dbReference>
<dbReference type="FunFam" id="3.40.50.720:FF:000003">
    <property type="entry name" value="S-(hydroxymethyl)glutathione dehydrogenase"/>
    <property type="match status" value="1"/>
</dbReference>
<dbReference type="Proteomes" id="UP000265431">
    <property type="component" value="Unassembled WGS sequence"/>
</dbReference>
<dbReference type="InterPro" id="IPR013154">
    <property type="entry name" value="ADH-like_N"/>
</dbReference>
<dbReference type="PANTHER" id="PTHR43880">
    <property type="entry name" value="ALCOHOL DEHYDROGENASE"/>
    <property type="match status" value="1"/>
</dbReference>
<dbReference type="Gene3D" id="3.90.180.10">
    <property type="entry name" value="Medium-chain alcohol dehydrogenases, catalytic domain"/>
    <property type="match status" value="1"/>
</dbReference>
<evidence type="ECO:0000256" key="4">
    <source>
        <dbReference type="ARBA" id="ARBA00023002"/>
    </source>
</evidence>
<evidence type="ECO:0000259" key="7">
    <source>
        <dbReference type="SMART" id="SM00829"/>
    </source>
</evidence>
<dbReference type="InterPro" id="IPR002328">
    <property type="entry name" value="ADH_Zn_CS"/>
</dbReference>
<dbReference type="Pfam" id="PF08240">
    <property type="entry name" value="ADH_N"/>
    <property type="match status" value="1"/>
</dbReference>
<dbReference type="GO" id="GO:0008270">
    <property type="term" value="F:zinc ion binding"/>
    <property type="evidence" value="ECO:0007669"/>
    <property type="project" value="InterPro"/>
</dbReference>